<dbReference type="InterPro" id="IPR015109">
    <property type="entry name" value="Restrct_endonuc_II_EcoRII_C"/>
</dbReference>
<feature type="domain" description="Restriction endonuclease type II EcoRII C-terminal" evidence="1">
    <location>
        <begin position="291"/>
        <end position="426"/>
    </location>
</feature>
<dbReference type="InterPro" id="IPR015300">
    <property type="entry name" value="DNA-bd_pseudobarrel_sf"/>
</dbReference>
<gene>
    <name evidence="3" type="ORF">H8S56_07385</name>
</gene>
<evidence type="ECO:0000259" key="1">
    <source>
        <dbReference type="Pfam" id="PF09019"/>
    </source>
</evidence>
<dbReference type="SUPFAM" id="SSF52980">
    <property type="entry name" value="Restriction endonuclease-like"/>
    <property type="match status" value="1"/>
</dbReference>
<proteinExistence type="predicted"/>
<dbReference type="EMBL" id="JACONV010000003">
    <property type="protein sequence ID" value="MBC3954827.1"/>
    <property type="molecule type" value="Genomic_DNA"/>
</dbReference>
<evidence type="ECO:0000313" key="4">
    <source>
        <dbReference type="Proteomes" id="UP000660131"/>
    </source>
</evidence>
<reference evidence="3 4" key="1">
    <citation type="submission" date="2020-08" db="EMBL/GenBank/DDBJ databases">
        <title>Putative novel bacterial strains isolated from necrotic wheat leaf tissues caused by Xanthomonas translucens.</title>
        <authorList>
            <person name="Tambong J.T."/>
        </authorList>
    </citation>
    <scope>NUCLEOTIDE SEQUENCE [LARGE SCALE GENOMIC DNA]</scope>
    <source>
        <strain evidence="3 4">DOAB 1067</strain>
    </source>
</reference>
<dbReference type="InterPro" id="IPR038365">
    <property type="entry name" value="EcoRII_C_sf"/>
</dbReference>
<dbReference type="Pfam" id="PF09217">
    <property type="entry name" value="EcoRII-N"/>
    <property type="match status" value="1"/>
</dbReference>
<comment type="caution">
    <text evidence="3">The sequence shown here is derived from an EMBL/GenBank/DDBJ whole genome shotgun (WGS) entry which is preliminary data.</text>
</comment>
<protein>
    <submittedName>
        <fullName evidence="3">EcoRII</fullName>
    </submittedName>
</protein>
<dbReference type="SUPFAM" id="SSF101936">
    <property type="entry name" value="DNA-binding pseudobarrel domain"/>
    <property type="match status" value="1"/>
</dbReference>
<evidence type="ECO:0000313" key="3">
    <source>
        <dbReference type="EMBL" id="MBC3954827.1"/>
    </source>
</evidence>
<evidence type="ECO:0000259" key="2">
    <source>
        <dbReference type="Pfam" id="PF09217"/>
    </source>
</evidence>
<keyword evidence="4" id="KW-1185">Reference proteome</keyword>
<organism evidence="3 4">
    <name type="scientific">Pseudomonas triticifolii</name>
    <dbReference type="NCBI Taxonomy" id="2762592"/>
    <lineage>
        <taxon>Bacteria</taxon>
        <taxon>Pseudomonadati</taxon>
        <taxon>Pseudomonadota</taxon>
        <taxon>Gammaproteobacteria</taxon>
        <taxon>Pseudomonadales</taxon>
        <taxon>Pseudomonadaceae</taxon>
        <taxon>Pseudomonas</taxon>
    </lineage>
</organism>
<accession>A0ABR7BCB1</accession>
<dbReference type="RefSeq" id="WP_187518269.1">
    <property type="nucleotide sequence ID" value="NZ_JACONV010000003.1"/>
</dbReference>
<dbReference type="InterPro" id="IPR011335">
    <property type="entry name" value="Restrct_endonuc-II-like"/>
</dbReference>
<dbReference type="Proteomes" id="UP000660131">
    <property type="component" value="Unassembled WGS sequence"/>
</dbReference>
<dbReference type="Gene3D" id="3.40.91.80">
    <property type="match status" value="1"/>
</dbReference>
<feature type="domain" description="Restriction endonuclease type II EcoRII N-terminal" evidence="2">
    <location>
        <begin position="18"/>
        <end position="159"/>
    </location>
</feature>
<dbReference type="Pfam" id="PF09019">
    <property type="entry name" value="EcoRII-C"/>
    <property type="match status" value="1"/>
</dbReference>
<dbReference type="Gene3D" id="2.40.330.10">
    <property type="entry name" value="DNA-binding pseudobarrel domain"/>
    <property type="match status" value="1"/>
</dbReference>
<name>A0ABR7BCB1_9PSED</name>
<dbReference type="InterPro" id="IPR023372">
    <property type="entry name" value="Rest_endonuc_II_EcoRII_N"/>
</dbReference>
<sequence length="442" mass="50446">MGFHPEWKDISKCISESERIFIKKLSRNDTAWADSSKNGHQNGFFIPRAIAESDFFPVLKNTNPEKPHIFDVTYQTFWPATGEVKTSTIKYFSKRNPGDKEKERPRYEWQHTGIPKEQFQALSPASWLIVGRYKQQKSGAFYWFIVIDSVSEEAEIIETAFELEADFHFGFFNSASLVAPAFETDQLIAELSQAIKNGTLEQFIKKQTLPSPETLAFQAQTRWLDENGFRDMSPFLIPHPGDAVMRISRDIEYSIYKRAELRFRAAQVARILLHGGGDPVANLVKAFSELDSIFLSAAQTRKSRAGLSFEHHVGRLFKDGRVRYEAQVVFGGRRPDFVLPDVRELNLKGDAVIVSLKTTLRERWKQLALEKPLGAIFLATVDDRVSGEAIDEMGRHSISLVVPESLKKAKESAYDNYDNVITFRQFFDHEVKSKRPSLILSL</sequence>